<dbReference type="InterPro" id="IPR026444">
    <property type="entry name" value="Secre_tail"/>
</dbReference>
<comment type="caution">
    <text evidence="3">The sequence shown here is derived from an EMBL/GenBank/DDBJ whole genome shotgun (WGS) entry which is preliminary data.</text>
</comment>
<dbReference type="Pfam" id="PF18962">
    <property type="entry name" value="Por_Secre_tail"/>
    <property type="match status" value="1"/>
</dbReference>
<sequence>MATFLPYTSLVVNELLLVSLFYYLYMSHFYVLTPRRLVSALLVALCACTQALAQGTTPPIYSNSGISGATPIRECNTILNITTCFGSVSNPEYATDADFNTAATLNVPASTLLTQTLKLRMDMDGLVPVGHRAGIVVAREGGLLNLLGVDLVSAIKIRTYLSSNGGASQLQETKVVDANVAAALLGSASTAPMPLEFTASRPFDQIEIEAASLVSLGYQLKVFYAYGIGSNRITTANGYVSRFATPTAANYSTTATDNGITVCVNSNVSNPANAVDTDLTNYATMGALADLSCPTSLQTQLEGTAPAGYYAGFVLGSRGLLDASLLSGLRLTTYLGNTVQETGTGAGLLSLSLLPSGQYNIHMATTKPFDRVEIRRVSLLGVLDNLQVYYGFGVEPRVFRDLTPRLSSFASTAGNYQVNGSSLACVNCAINNPDLAVDQNLTGNYASKNSLLAVGGSTRLKMRLNGAGIGGNRAGVVLGLATGLIDAQLLTNIRVKTYAGADGSELAETITDPSLISLELLADGKQEISFRTTRSFEWVELELTNGISALNDARIYYAFADDAPSGFPTTITVPVSSPVTLTYLRATNSDGAIDVSWQTSAEANSSHFIVERALSASGSFQALGRVNAAGNSNTNRQYLFRDFDGISQSAPTLYYRLRIVDLNGQESYSQVASVSVRPPVVIFNVYPNPASSSQQVRMQLPADKMGTKYQVAVYDQMGNEVSRETVSNARAYIPASRLQPGLYQVTLINKAGQRLGTKRLVVQP</sequence>
<evidence type="ECO:0000259" key="2">
    <source>
        <dbReference type="Pfam" id="PF18962"/>
    </source>
</evidence>
<protein>
    <submittedName>
        <fullName evidence="3">T9SS C-terminal target domain-containing protein</fullName>
    </submittedName>
</protein>
<dbReference type="InterPro" id="IPR013783">
    <property type="entry name" value="Ig-like_fold"/>
</dbReference>
<dbReference type="AlphaFoldDB" id="A0A3R9P892"/>
<name>A0A3R9P892_9BACT</name>
<gene>
    <name evidence="3" type="ORF">EI291_01160</name>
</gene>
<dbReference type="Gene3D" id="2.60.40.10">
    <property type="entry name" value="Immunoglobulins"/>
    <property type="match status" value="1"/>
</dbReference>
<keyword evidence="1" id="KW-1133">Transmembrane helix</keyword>
<organism evidence="3 4">
    <name type="scientific">Hymenobacter rigui</name>
    <dbReference type="NCBI Taxonomy" id="334424"/>
    <lineage>
        <taxon>Bacteria</taxon>
        <taxon>Pseudomonadati</taxon>
        <taxon>Bacteroidota</taxon>
        <taxon>Cytophagia</taxon>
        <taxon>Cytophagales</taxon>
        <taxon>Hymenobacteraceae</taxon>
        <taxon>Hymenobacter</taxon>
    </lineage>
</organism>
<keyword evidence="4" id="KW-1185">Reference proteome</keyword>
<reference evidence="3 4" key="1">
    <citation type="submission" date="2018-12" db="EMBL/GenBank/DDBJ databases">
        <authorList>
            <person name="Feng G."/>
            <person name="Zhu H."/>
        </authorList>
    </citation>
    <scope>NUCLEOTIDE SEQUENCE [LARGE SCALE GENOMIC DNA]</scope>
    <source>
        <strain evidence="3 4">KCTC 12533</strain>
    </source>
</reference>
<keyword evidence="1" id="KW-0472">Membrane</keyword>
<dbReference type="OrthoDB" id="2582440at2"/>
<dbReference type="EMBL" id="RWIT01000001">
    <property type="protein sequence ID" value="RSK50956.1"/>
    <property type="molecule type" value="Genomic_DNA"/>
</dbReference>
<keyword evidence="1" id="KW-0812">Transmembrane</keyword>
<feature type="transmembrane region" description="Helical" evidence="1">
    <location>
        <begin position="37"/>
        <end position="53"/>
    </location>
</feature>
<evidence type="ECO:0000256" key="1">
    <source>
        <dbReference type="SAM" id="Phobius"/>
    </source>
</evidence>
<accession>A0A3R9P892</accession>
<evidence type="ECO:0000313" key="4">
    <source>
        <dbReference type="Proteomes" id="UP000273500"/>
    </source>
</evidence>
<evidence type="ECO:0000313" key="3">
    <source>
        <dbReference type="EMBL" id="RSK50956.1"/>
    </source>
</evidence>
<feature type="domain" description="Secretion system C-terminal sorting" evidence="2">
    <location>
        <begin position="685"/>
        <end position="759"/>
    </location>
</feature>
<feature type="transmembrane region" description="Helical" evidence="1">
    <location>
        <begin position="6"/>
        <end position="25"/>
    </location>
</feature>
<dbReference type="NCBIfam" id="TIGR04183">
    <property type="entry name" value="Por_Secre_tail"/>
    <property type="match status" value="1"/>
</dbReference>
<proteinExistence type="predicted"/>
<dbReference type="Proteomes" id="UP000273500">
    <property type="component" value="Unassembled WGS sequence"/>
</dbReference>